<dbReference type="KEGG" id="gma:AciX8_0699"/>
<dbReference type="PROSITE" id="PS51146">
    <property type="entry name" value="KAIC"/>
    <property type="match status" value="2"/>
</dbReference>
<dbReference type="GO" id="GO:0004674">
    <property type="term" value="F:protein serine/threonine kinase activity"/>
    <property type="evidence" value="ECO:0007669"/>
    <property type="project" value="UniProtKB-EC"/>
</dbReference>
<dbReference type="EMBL" id="CP003130">
    <property type="protein sequence ID" value="AEU35048.1"/>
    <property type="molecule type" value="Genomic_DNA"/>
</dbReference>
<dbReference type="SMART" id="SM00382">
    <property type="entry name" value="AAA"/>
    <property type="match status" value="2"/>
</dbReference>
<keyword evidence="9" id="KW-1185">Reference proteome</keyword>
<evidence type="ECO:0000313" key="8">
    <source>
        <dbReference type="EMBL" id="AEU35048.1"/>
    </source>
</evidence>
<dbReference type="RefSeq" id="WP_014263932.1">
    <property type="nucleotide sequence ID" value="NC_016631.1"/>
</dbReference>
<sequence>MANHDELDRINTGIFGLNDILGGGLPAGQMYLLEGDPGTGKTTLAMQFIMAGVQRGESSLYITLSESKAELEGSALSHGWDVRQLPISEFIPAEASLTPEQQYTVFHPSEVELAGTIQKLTQLIDDLKPERLVIDSLSELRLLAADTMRYRRQLLALKHFFGGRDTTVLLLDDRTAEGSDMQLQSIAHGVIRLEKMRRTYGVTRRQIEIIKLRGSAYREGFHDYMIAKGGLNIYPRLVANEHSTTFAGERIQSELPLLDRMFGGGINRGSSTLLIGPSGCGKSTLAMVYAYAAAKRGDRAIVYAFDEILRTAQDRAESLGMPVRSEIARGTLAMSQVDPAELSPGEFAWQIRRDVEEKDTRVVVIDSLNGFLMAMPGENDLSLHLHELLAFLNQKGVVTFIIYTQHGLVGSMLTEVDVSYLADTVMLLRYFEAEGSIRQVLSIVKQRVGPHERTLRELSMGKDGVVVGEQLTSFQGVLTGVPNYTMNHNE</sequence>
<dbReference type="HOGENOM" id="CLU_023669_4_2_0"/>
<dbReference type="Pfam" id="PF06745">
    <property type="entry name" value="ATPase"/>
    <property type="match status" value="2"/>
</dbReference>
<dbReference type="OrthoDB" id="9803906at2"/>
<dbReference type="CDD" id="cd19488">
    <property type="entry name" value="KaiC-like_N"/>
    <property type="match status" value="1"/>
</dbReference>
<feature type="domain" description="KaiC" evidence="7">
    <location>
        <begin position="8"/>
        <end position="247"/>
    </location>
</feature>
<dbReference type="InterPro" id="IPR030665">
    <property type="entry name" value="KaiC"/>
</dbReference>
<evidence type="ECO:0000256" key="2">
    <source>
        <dbReference type="ARBA" id="ARBA00022553"/>
    </source>
</evidence>
<evidence type="ECO:0000256" key="4">
    <source>
        <dbReference type="ARBA" id="ARBA00022737"/>
    </source>
</evidence>
<dbReference type="InterPro" id="IPR003593">
    <property type="entry name" value="AAA+_ATPase"/>
</dbReference>
<dbReference type="GO" id="GO:0005524">
    <property type="term" value="F:ATP binding"/>
    <property type="evidence" value="ECO:0007669"/>
    <property type="project" value="InterPro"/>
</dbReference>
<dbReference type="PIRSF" id="PIRSF039117">
    <property type="entry name" value="KaiC"/>
    <property type="match status" value="1"/>
</dbReference>
<feature type="domain" description="KaiC" evidence="7">
    <location>
        <begin position="249"/>
        <end position="481"/>
    </location>
</feature>
<keyword evidence="6" id="KW-0378">Hydrolase</keyword>
<evidence type="ECO:0000256" key="1">
    <source>
        <dbReference type="ARBA" id="ARBA00012513"/>
    </source>
</evidence>
<dbReference type="SUPFAM" id="SSF52540">
    <property type="entry name" value="P-loop containing nucleoside triphosphate hydrolases"/>
    <property type="match status" value="2"/>
</dbReference>
<dbReference type="InterPro" id="IPR051347">
    <property type="entry name" value="Circadian_clock_KaiC-rel"/>
</dbReference>
<dbReference type="eggNOG" id="COG0467">
    <property type="taxonomic scope" value="Bacteria"/>
</dbReference>
<dbReference type="InterPro" id="IPR027417">
    <property type="entry name" value="P-loop_NTPase"/>
</dbReference>
<dbReference type="Gene3D" id="3.40.50.300">
    <property type="entry name" value="P-loop containing nucleotide triphosphate hydrolases"/>
    <property type="match status" value="2"/>
</dbReference>
<keyword evidence="2" id="KW-0597">Phosphoprotein</keyword>
<dbReference type="InterPro" id="IPR010624">
    <property type="entry name" value="KaiC_dom"/>
</dbReference>
<name>G8NRT5_GRAMM</name>
<dbReference type="EC" id="2.7.11.1" evidence="1"/>
<evidence type="ECO:0000256" key="5">
    <source>
        <dbReference type="ARBA" id="ARBA00022777"/>
    </source>
</evidence>
<gene>
    <name evidence="8" type="ordered locus">AciX8_0699</name>
</gene>
<dbReference type="InterPro" id="IPR014774">
    <property type="entry name" value="KaiC-like_dom"/>
</dbReference>
<keyword evidence="3 8" id="KW-0808">Transferase</keyword>
<organism evidence="8 9">
    <name type="scientific">Granulicella mallensis (strain ATCC BAA-1857 / DSM 23137 / MP5ACTX8)</name>
    <dbReference type="NCBI Taxonomy" id="682795"/>
    <lineage>
        <taxon>Bacteria</taxon>
        <taxon>Pseudomonadati</taxon>
        <taxon>Acidobacteriota</taxon>
        <taxon>Terriglobia</taxon>
        <taxon>Terriglobales</taxon>
        <taxon>Acidobacteriaceae</taxon>
        <taxon>Granulicella</taxon>
    </lineage>
</organism>
<dbReference type="PANTHER" id="PTHR42926">
    <property type="match status" value="1"/>
</dbReference>
<dbReference type="Proteomes" id="UP000007113">
    <property type="component" value="Chromosome"/>
</dbReference>
<evidence type="ECO:0000313" key="9">
    <source>
        <dbReference type="Proteomes" id="UP000007113"/>
    </source>
</evidence>
<protein>
    <recommendedName>
        <fullName evidence="1">non-specific serine/threonine protein kinase</fullName>
        <ecNumber evidence="1">2.7.11.1</ecNumber>
    </recommendedName>
</protein>
<dbReference type="GO" id="GO:0016787">
    <property type="term" value="F:hydrolase activity"/>
    <property type="evidence" value="ECO:0007669"/>
    <property type="project" value="UniProtKB-KW"/>
</dbReference>
<keyword evidence="4" id="KW-0677">Repeat</keyword>
<dbReference type="AlphaFoldDB" id="G8NRT5"/>
<reference evidence="8 9" key="1">
    <citation type="submission" date="2011-11" db="EMBL/GenBank/DDBJ databases">
        <title>Complete sequence of Granulicella mallensis MP5ACTX8.</title>
        <authorList>
            <consortium name="US DOE Joint Genome Institute"/>
            <person name="Lucas S."/>
            <person name="Copeland A."/>
            <person name="Lapidus A."/>
            <person name="Cheng J.-F."/>
            <person name="Goodwin L."/>
            <person name="Pitluck S."/>
            <person name="Peters L."/>
            <person name="Lu M."/>
            <person name="Detter J.C."/>
            <person name="Han C."/>
            <person name="Tapia R."/>
            <person name="Land M."/>
            <person name="Hauser L."/>
            <person name="Kyrpides N."/>
            <person name="Ivanova N."/>
            <person name="Mikhailova N."/>
            <person name="Pagani I."/>
            <person name="Rawat S."/>
            <person name="Mannisto M."/>
            <person name="Haggblom M."/>
            <person name="Woyke T."/>
        </authorList>
    </citation>
    <scope>NUCLEOTIDE SEQUENCE [LARGE SCALE GENOMIC DNA]</scope>
    <source>
        <strain evidence="9">ATCC BAA-1857 / DSM 23137 / MP5ACTX8</strain>
    </source>
</reference>
<proteinExistence type="predicted"/>
<evidence type="ECO:0000259" key="7">
    <source>
        <dbReference type="PROSITE" id="PS51146"/>
    </source>
</evidence>
<evidence type="ECO:0000256" key="3">
    <source>
        <dbReference type="ARBA" id="ARBA00022679"/>
    </source>
</evidence>
<dbReference type="STRING" id="682795.AciX8_0699"/>
<keyword evidence="5" id="KW-0418">Kinase</keyword>
<dbReference type="PANTHER" id="PTHR42926:SF1">
    <property type="entry name" value="CIRCADIAN CLOCK OSCILLATOR PROTEIN KAIC 1"/>
    <property type="match status" value="1"/>
</dbReference>
<accession>G8NRT5</accession>
<evidence type="ECO:0000256" key="6">
    <source>
        <dbReference type="ARBA" id="ARBA00022801"/>
    </source>
</evidence>